<accession>A0A0A9GSP0</accession>
<protein>
    <submittedName>
        <fullName evidence="1">Uncharacterized protein</fullName>
    </submittedName>
</protein>
<dbReference type="EMBL" id="GBRH01172310">
    <property type="protein sequence ID" value="JAE25586.1"/>
    <property type="molecule type" value="Transcribed_RNA"/>
</dbReference>
<name>A0A0A9GSP0_ARUDO</name>
<dbReference type="AlphaFoldDB" id="A0A0A9GSP0"/>
<proteinExistence type="predicted"/>
<reference evidence="1" key="2">
    <citation type="journal article" date="2015" name="Data Brief">
        <title>Shoot transcriptome of the giant reed, Arundo donax.</title>
        <authorList>
            <person name="Barrero R.A."/>
            <person name="Guerrero F.D."/>
            <person name="Moolhuijzen P."/>
            <person name="Goolsby J.A."/>
            <person name="Tidwell J."/>
            <person name="Bellgard S.E."/>
            <person name="Bellgard M.I."/>
        </authorList>
    </citation>
    <scope>NUCLEOTIDE SEQUENCE</scope>
    <source>
        <tissue evidence="1">Shoot tissue taken approximately 20 cm above the soil surface</tissue>
    </source>
</reference>
<sequence>MSLYFFYFLVIHVIKC</sequence>
<organism evidence="1">
    <name type="scientific">Arundo donax</name>
    <name type="common">Giant reed</name>
    <name type="synonym">Donax arundinaceus</name>
    <dbReference type="NCBI Taxonomy" id="35708"/>
    <lineage>
        <taxon>Eukaryota</taxon>
        <taxon>Viridiplantae</taxon>
        <taxon>Streptophyta</taxon>
        <taxon>Embryophyta</taxon>
        <taxon>Tracheophyta</taxon>
        <taxon>Spermatophyta</taxon>
        <taxon>Magnoliopsida</taxon>
        <taxon>Liliopsida</taxon>
        <taxon>Poales</taxon>
        <taxon>Poaceae</taxon>
        <taxon>PACMAD clade</taxon>
        <taxon>Arundinoideae</taxon>
        <taxon>Arundineae</taxon>
        <taxon>Arundo</taxon>
    </lineage>
</organism>
<reference evidence="1" key="1">
    <citation type="submission" date="2014-09" db="EMBL/GenBank/DDBJ databases">
        <authorList>
            <person name="Magalhaes I.L.F."/>
            <person name="Oliveira U."/>
            <person name="Santos F.R."/>
            <person name="Vidigal T.H.D.A."/>
            <person name="Brescovit A.D."/>
            <person name="Santos A.J."/>
        </authorList>
    </citation>
    <scope>NUCLEOTIDE SEQUENCE</scope>
    <source>
        <tissue evidence="1">Shoot tissue taken approximately 20 cm above the soil surface</tissue>
    </source>
</reference>
<evidence type="ECO:0000313" key="1">
    <source>
        <dbReference type="EMBL" id="JAE25586.1"/>
    </source>
</evidence>